<dbReference type="Proteomes" id="UP000274772">
    <property type="component" value="Chromosome"/>
</dbReference>
<keyword evidence="1" id="KW-0812">Transmembrane</keyword>
<dbReference type="EMBL" id="AP018586">
    <property type="protein sequence ID" value="BBD92819.1"/>
    <property type="molecule type" value="Genomic_DNA"/>
</dbReference>
<evidence type="ECO:0000313" key="3">
    <source>
        <dbReference type="Proteomes" id="UP000274772"/>
    </source>
</evidence>
<organism evidence="2 3">
    <name type="scientific">Staphylococcus caprae</name>
    <dbReference type="NCBI Taxonomy" id="29380"/>
    <lineage>
        <taxon>Bacteria</taxon>
        <taxon>Bacillati</taxon>
        <taxon>Bacillota</taxon>
        <taxon>Bacilli</taxon>
        <taxon>Bacillales</taxon>
        <taxon>Staphylococcaceae</taxon>
        <taxon>Staphylococcus</taxon>
    </lineage>
</organism>
<keyword evidence="1" id="KW-0472">Membrane</keyword>
<keyword evidence="1" id="KW-1133">Transmembrane helix</keyword>
<evidence type="ECO:0000313" key="2">
    <source>
        <dbReference type="EMBL" id="BBD92819.1"/>
    </source>
</evidence>
<protein>
    <submittedName>
        <fullName evidence="2">Uncharacterized protein</fullName>
    </submittedName>
</protein>
<reference evidence="2 3" key="1">
    <citation type="submission" date="2018-05" db="EMBL/GenBank/DDBJ databases">
        <title>Complete genome sequencing of three human clinical isolates of Staphylococcus caprae reveals virulence factors similar to those of S. epidermidis and S. capitis.</title>
        <authorList>
            <person name="Watanabe S."/>
            <person name="Cui L."/>
        </authorList>
    </citation>
    <scope>NUCLEOTIDE SEQUENCE [LARGE SCALE GENOMIC DNA]</scope>
    <source>
        <strain evidence="2 3">JMUB590</strain>
    </source>
</reference>
<proteinExistence type="predicted"/>
<dbReference type="RefSeq" id="WP_153227380.1">
    <property type="nucleotide sequence ID" value="NZ_AP018585.1"/>
</dbReference>
<gene>
    <name evidence="2" type="ORF">JMUB590_1762</name>
</gene>
<keyword evidence="3" id="KW-1185">Reference proteome</keyword>
<feature type="transmembrane region" description="Helical" evidence="1">
    <location>
        <begin position="27"/>
        <end position="51"/>
    </location>
</feature>
<name>A0ABM7FQM2_9STAP</name>
<dbReference type="GeneID" id="58052291"/>
<sequence length="56" mass="6494">MERKVVKPKEYIAKPKGNFIIRNSAEIIIYSAIFGFVINLLNNALLFKILIQLEEE</sequence>
<evidence type="ECO:0000256" key="1">
    <source>
        <dbReference type="SAM" id="Phobius"/>
    </source>
</evidence>
<accession>A0ABM7FQM2</accession>